<evidence type="ECO:0000256" key="1">
    <source>
        <dbReference type="SAM" id="Phobius"/>
    </source>
</evidence>
<keyword evidence="3" id="KW-1185">Reference proteome</keyword>
<evidence type="ECO:0000313" key="2">
    <source>
        <dbReference type="EMBL" id="KUJ08795.1"/>
    </source>
</evidence>
<protein>
    <submittedName>
        <fullName evidence="2">Uncharacterized protein</fullName>
    </submittedName>
</protein>
<dbReference type="OrthoDB" id="529273at2759"/>
<dbReference type="AlphaFoldDB" id="A0A132B8S0"/>
<keyword evidence="1" id="KW-0472">Membrane</keyword>
<dbReference type="InParanoid" id="A0A132B8S0"/>
<evidence type="ECO:0000313" key="3">
    <source>
        <dbReference type="Proteomes" id="UP000070700"/>
    </source>
</evidence>
<sequence length="614" mass="66564">MARYVNNLGSAPEEGIIHKLIHVPGLMFNTIISTMVLIGLETNWSISGSWKIYHFITTSPTTTQQVVTVTAGLLATIHANAITKLINHATRITLLKQPTSLHRLKWWYTLSTISLDLSVRWAEKPVVLGSWLALSHGLSFLWAGAIAPVPAMINDMQSSITLPQYTGQSSRYWAQNGFYPNQFNASLIDPKGTFTYLPTWDRLGYLIVDGSSATSTDGQTQVHSKNDNSNYTYVGRSYGVGSSVGLSDEALQNTTLKYQYTENGYHAAVDCIYNASSQLRLLLAQPGCGGLIVGGIGGDQDIVAAGWWASTESGLQFDGLPNPNLYIGKTRPVLSQSYTALTAGSGNPNLNNVQCSISMVPTAFIVNVDTHNRKLSVAPQNNSNMEDIEPTGFIADSAAAVLAIMASSDTSFKTSVIGSILIRNVNNKILQQGLSDQSQLQDVATLQGIAESIETLIDDSLLATASAQLMIAKDVYTVTPSVWRNGLWIGEKSVVIALVLVNAFIIALFIEEALRTRIWRALPKFDYSKVENIMVATSLGGSALGDAVLSKSSWVGGDLTEAAEDVRVMVSYADHVQLAMAGEETDEQRSEDRIELIPRKDLKGYRTGGRGDDE</sequence>
<feature type="transmembrane region" description="Helical" evidence="1">
    <location>
        <begin position="494"/>
        <end position="514"/>
    </location>
</feature>
<dbReference type="KEGG" id="psco:LY89DRAFT_658493"/>
<dbReference type="GeneID" id="28822202"/>
<accession>A0A132B8S0</accession>
<dbReference type="Proteomes" id="UP000070700">
    <property type="component" value="Unassembled WGS sequence"/>
</dbReference>
<keyword evidence="1" id="KW-0812">Transmembrane</keyword>
<keyword evidence="1" id="KW-1133">Transmembrane helix</keyword>
<dbReference type="EMBL" id="KQ947434">
    <property type="protein sequence ID" value="KUJ08795.1"/>
    <property type="molecule type" value="Genomic_DNA"/>
</dbReference>
<dbReference type="RefSeq" id="XP_018063150.1">
    <property type="nucleotide sequence ID" value="XM_018212476.1"/>
</dbReference>
<proteinExistence type="predicted"/>
<organism evidence="2 3">
    <name type="scientific">Mollisia scopiformis</name>
    <name type="common">Conifer needle endophyte fungus</name>
    <name type="synonym">Phialocephala scopiformis</name>
    <dbReference type="NCBI Taxonomy" id="149040"/>
    <lineage>
        <taxon>Eukaryota</taxon>
        <taxon>Fungi</taxon>
        <taxon>Dikarya</taxon>
        <taxon>Ascomycota</taxon>
        <taxon>Pezizomycotina</taxon>
        <taxon>Leotiomycetes</taxon>
        <taxon>Helotiales</taxon>
        <taxon>Mollisiaceae</taxon>
        <taxon>Mollisia</taxon>
    </lineage>
</organism>
<gene>
    <name evidence="2" type="ORF">LY89DRAFT_658493</name>
</gene>
<reference evidence="2 3" key="1">
    <citation type="submission" date="2015-10" db="EMBL/GenBank/DDBJ databases">
        <title>Full genome of DAOMC 229536 Phialocephala scopiformis, a fungal endophyte of spruce producing the potent anti-insectan compound rugulosin.</title>
        <authorList>
            <consortium name="DOE Joint Genome Institute"/>
            <person name="Walker A.K."/>
            <person name="Frasz S.L."/>
            <person name="Seifert K.A."/>
            <person name="Miller J.D."/>
            <person name="Mondo S.J."/>
            <person name="Labutti K."/>
            <person name="Lipzen A."/>
            <person name="Dockter R."/>
            <person name="Kennedy M."/>
            <person name="Grigoriev I.V."/>
            <person name="Spatafora J.W."/>
        </authorList>
    </citation>
    <scope>NUCLEOTIDE SEQUENCE [LARGE SCALE GENOMIC DNA]</scope>
    <source>
        <strain evidence="2 3">CBS 120377</strain>
    </source>
</reference>
<name>A0A132B8S0_MOLSC</name>